<evidence type="ECO:0000256" key="3">
    <source>
        <dbReference type="ARBA" id="ARBA00022692"/>
    </source>
</evidence>
<name>A0ABT8KYF3_9BACT</name>
<feature type="transmembrane region" description="Helical" evidence="6">
    <location>
        <begin position="276"/>
        <end position="293"/>
    </location>
</feature>
<dbReference type="PANTHER" id="PTHR32322:SF2">
    <property type="entry name" value="EAMA DOMAIN-CONTAINING PROTEIN"/>
    <property type="match status" value="1"/>
</dbReference>
<feature type="transmembrane region" description="Helical" evidence="6">
    <location>
        <begin position="98"/>
        <end position="120"/>
    </location>
</feature>
<keyword evidence="3 6" id="KW-0812">Transmembrane</keyword>
<evidence type="ECO:0000256" key="6">
    <source>
        <dbReference type="SAM" id="Phobius"/>
    </source>
</evidence>
<dbReference type="EMBL" id="JAUJEA010000011">
    <property type="protein sequence ID" value="MDN5204435.1"/>
    <property type="molecule type" value="Genomic_DNA"/>
</dbReference>
<keyword evidence="4 6" id="KW-1133">Transmembrane helix</keyword>
<organism evidence="8 9">
    <name type="scientific">Splendidivirga corallicola</name>
    <dbReference type="NCBI Taxonomy" id="3051826"/>
    <lineage>
        <taxon>Bacteria</taxon>
        <taxon>Pseudomonadati</taxon>
        <taxon>Bacteroidota</taxon>
        <taxon>Cytophagia</taxon>
        <taxon>Cytophagales</taxon>
        <taxon>Splendidivirgaceae</taxon>
        <taxon>Splendidivirga</taxon>
    </lineage>
</organism>
<accession>A0ABT8KYF3</accession>
<gene>
    <name evidence="8" type="ORF">QQ008_23785</name>
</gene>
<dbReference type="InterPro" id="IPR050638">
    <property type="entry name" value="AA-Vitamin_Transporters"/>
</dbReference>
<feature type="transmembrane region" description="Helical" evidence="6">
    <location>
        <begin position="37"/>
        <end position="59"/>
    </location>
</feature>
<feature type="transmembrane region" description="Helical" evidence="6">
    <location>
        <begin position="187"/>
        <end position="207"/>
    </location>
</feature>
<feature type="domain" description="EamA" evidence="7">
    <location>
        <begin position="158"/>
        <end position="294"/>
    </location>
</feature>
<comment type="subcellular location">
    <subcellularLocation>
        <location evidence="1">Membrane</location>
        <topology evidence="1">Multi-pass membrane protein</topology>
    </subcellularLocation>
</comment>
<keyword evidence="5 6" id="KW-0472">Membrane</keyword>
<dbReference type="RefSeq" id="WP_346754458.1">
    <property type="nucleotide sequence ID" value="NZ_JAUJEA010000011.1"/>
</dbReference>
<feature type="transmembrane region" description="Helical" evidence="6">
    <location>
        <begin position="12"/>
        <end position="31"/>
    </location>
</feature>
<feature type="transmembrane region" description="Helical" evidence="6">
    <location>
        <begin position="71"/>
        <end position="92"/>
    </location>
</feature>
<dbReference type="Gene3D" id="1.10.3730.20">
    <property type="match status" value="1"/>
</dbReference>
<feature type="transmembrane region" description="Helical" evidence="6">
    <location>
        <begin position="250"/>
        <end position="270"/>
    </location>
</feature>
<feature type="transmembrane region" description="Helical" evidence="6">
    <location>
        <begin position="219"/>
        <end position="241"/>
    </location>
</feature>
<keyword evidence="9" id="KW-1185">Reference proteome</keyword>
<evidence type="ECO:0000313" key="8">
    <source>
        <dbReference type="EMBL" id="MDN5204435.1"/>
    </source>
</evidence>
<feature type="transmembrane region" description="Helical" evidence="6">
    <location>
        <begin position="153"/>
        <end position="175"/>
    </location>
</feature>
<dbReference type="PANTHER" id="PTHR32322">
    <property type="entry name" value="INNER MEMBRANE TRANSPORTER"/>
    <property type="match status" value="1"/>
</dbReference>
<dbReference type="InterPro" id="IPR037185">
    <property type="entry name" value="EmrE-like"/>
</dbReference>
<proteinExistence type="inferred from homology"/>
<feature type="transmembrane region" description="Helical" evidence="6">
    <location>
        <begin position="129"/>
        <end position="147"/>
    </location>
</feature>
<evidence type="ECO:0000256" key="1">
    <source>
        <dbReference type="ARBA" id="ARBA00004141"/>
    </source>
</evidence>
<evidence type="ECO:0000259" key="7">
    <source>
        <dbReference type="Pfam" id="PF00892"/>
    </source>
</evidence>
<evidence type="ECO:0000313" key="9">
    <source>
        <dbReference type="Proteomes" id="UP001172082"/>
    </source>
</evidence>
<reference evidence="8" key="1">
    <citation type="submission" date="2023-06" db="EMBL/GenBank/DDBJ databases">
        <title>Genomic of Parafulvivirga corallium.</title>
        <authorList>
            <person name="Wang G."/>
        </authorList>
    </citation>
    <scope>NUCLEOTIDE SEQUENCE</scope>
    <source>
        <strain evidence="8">BMA10</strain>
    </source>
</reference>
<comment type="similarity">
    <text evidence="2">Belongs to the EamA transporter family.</text>
</comment>
<feature type="domain" description="EamA" evidence="7">
    <location>
        <begin position="14"/>
        <end position="143"/>
    </location>
</feature>
<evidence type="ECO:0000256" key="5">
    <source>
        <dbReference type="ARBA" id="ARBA00023136"/>
    </source>
</evidence>
<dbReference type="Pfam" id="PF00892">
    <property type="entry name" value="EamA"/>
    <property type="match status" value="2"/>
</dbReference>
<sequence length="298" mass="32461">MTKKNAAVNPLISWALLIFLSIIWGSSFILIKKGLIVYSAGEVGALRILSASLVLAPFTIKMFRVLSKKDLWLLFISGVVGSMVPAFLFAIAQTQLQSSITGILNALTPFFVLIMGALFFHQKLVRSKVVGLAMGFIGTTILMLAGSEGSIGNINFFAFFVVGATICYGINVNLIKSFLHHLKPIEITSVSLLLSSPITIIYLFIFSDFVPKTLREEGALLALTFLLILGIVGTAFALIYFNKLIQLTNAVFASTVTYIIPIIAIAWGLIDGEILLIGHYIGIFIIIAGVYITNKRIH</sequence>
<dbReference type="InterPro" id="IPR000620">
    <property type="entry name" value="EamA_dom"/>
</dbReference>
<evidence type="ECO:0000256" key="2">
    <source>
        <dbReference type="ARBA" id="ARBA00007362"/>
    </source>
</evidence>
<protein>
    <submittedName>
        <fullName evidence="8">DMT family transporter</fullName>
    </submittedName>
</protein>
<comment type="caution">
    <text evidence="8">The sequence shown here is derived from an EMBL/GenBank/DDBJ whole genome shotgun (WGS) entry which is preliminary data.</text>
</comment>
<dbReference type="Proteomes" id="UP001172082">
    <property type="component" value="Unassembled WGS sequence"/>
</dbReference>
<dbReference type="SUPFAM" id="SSF103481">
    <property type="entry name" value="Multidrug resistance efflux transporter EmrE"/>
    <property type="match status" value="2"/>
</dbReference>
<evidence type="ECO:0000256" key="4">
    <source>
        <dbReference type="ARBA" id="ARBA00022989"/>
    </source>
</evidence>